<name>A0A446CEG1_9BURK</name>
<dbReference type="Pfam" id="PF08281">
    <property type="entry name" value="Sigma70_r4_2"/>
    <property type="match status" value="1"/>
</dbReference>
<dbReference type="InterPro" id="IPR036388">
    <property type="entry name" value="WH-like_DNA-bd_sf"/>
</dbReference>
<gene>
    <name evidence="7" type="primary">fecI_15</name>
    <name evidence="7" type="ORF">AVE30378_02003</name>
</gene>
<evidence type="ECO:0000256" key="3">
    <source>
        <dbReference type="ARBA" id="ARBA00023082"/>
    </source>
</evidence>
<dbReference type="Gene3D" id="1.10.1740.10">
    <property type="match status" value="1"/>
</dbReference>
<dbReference type="Proteomes" id="UP000289465">
    <property type="component" value="Unassembled WGS sequence"/>
</dbReference>
<dbReference type="InterPro" id="IPR039425">
    <property type="entry name" value="RNA_pol_sigma-70-like"/>
</dbReference>
<keyword evidence="2" id="KW-0805">Transcription regulation</keyword>
<evidence type="ECO:0000256" key="2">
    <source>
        <dbReference type="ARBA" id="ARBA00023015"/>
    </source>
</evidence>
<proteinExistence type="inferred from homology"/>
<evidence type="ECO:0000313" key="7">
    <source>
        <dbReference type="EMBL" id="SSW66274.1"/>
    </source>
</evidence>
<feature type="domain" description="RNA polymerase sigma factor 70 region 4 type 2" evidence="6">
    <location>
        <begin position="119"/>
        <end position="169"/>
    </location>
</feature>
<comment type="similarity">
    <text evidence="1">Belongs to the sigma-70 factor family. ECF subfamily.</text>
</comment>
<evidence type="ECO:0000259" key="5">
    <source>
        <dbReference type="Pfam" id="PF04542"/>
    </source>
</evidence>
<dbReference type="GO" id="GO:0006352">
    <property type="term" value="P:DNA-templated transcription initiation"/>
    <property type="evidence" value="ECO:0007669"/>
    <property type="project" value="InterPro"/>
</dbReference>
<dbReference type="CDD" id="cd06171">
    <property type="entry name" value="Sigma70_r4"/>
    <property type="match status" value="1"/>
</dbReference>
<dbReference type="GO" id="GO:0016987">
    <property type="term" value="F:sigma factor activity"/>
    <property type="evidence" value="ECO:0007669"/>
    <property type="project" value="UniProtKB-KW"/>
</dbReference>
<sequence>MSNQDPIRLAVLERYYRELLNFCNRIIGNSDAAADAVQETYARVLSAQRKDRDVTEPRALLYRTARNLITDQHRRNVVRGQTAGSDAEPDADLVLDDLAAPLALEPEAAAMSAQAVAAMLDVIRALPPRCRQAFVLHRFDGLSHAEIAERMDISRKMVEQHIKVAMLACRRGKSEWDLRAGERPAAAPSTEFLQP</sequence>
<organism evidence="7 8">
    <name type="scientific">Achromobacter veterisilvae</name>
    <dbReference type="NCBI Taxonomy" id="2069367"/>
    <lineage>
        <taxon>Bacteria</taxon>
        <taxon>Pseudomonadati</taxon>
        <taxon>Pseudomonadota</taxon>
        <taxon>Betaproteobacteria</taxon>
        <taxon>Burkholderiales</taxon>
        <taxon>Alcaligenaceae</taxon>
        <taxon>Achromobacter</taxon>
    </lineage>
</organism>
<evidence type="ECO:0000313" key="8">
    <source>
        <dbReference type="Proteomes" id="UP000289465"/>
    </source>
</evidence>
<evidence type="ECO:0000256" key="4">
    <source>
        <dbReference type="ARBA" id="ARBA00023163"/>
    </source>
</evidence>
<feature type="domain" description="RNA polymerase sigma-70 region 2" evidence="5">
    <location>
        <begin position="13"/>
        <end position="76"/>
    </location>
</feature>
<dbReference type="SUPFAM" id="SSF88659">
    <property type="entry name" value="Sigma3 and sigma4 domains of RNA polymerase sigma factors"/>
    <property type="match status" value="1"/>
</dbReference>
<dbReference type="InterPro" id="IPR013324">
    <property type="entry name" value="RNA_pol_sigma_r3/r4-like"/>
</dbReference>
<dbReference type="Gene3D" id="1.10.10.10">
    <property type="entry name" value="Winged helix-like DNA-binding domain superfamily/Winged helix DNA-binding domain"/>
    <property type="match status" value="1"/>
</dbReference>
<dbReference type="PANTHER" id="PTHR43133:SF63">
    <property type="entry name" value="RNA POLYMERASE SIGMA FACTOR FECI-RELATED"/>
    <property type="match status" value="1"/>
</dbReference>
<dbReference type="PANTHER" id="PTHR43133">
    <property type="entry name" value="RNA POLYMERASE ECF-TYPE SIGMA FACTO"/>
    <property type="match status" value="1"/>
</dbReference>
<keyword evidence="4" id="KW-0804">Transcription</keyword>
<accession>A0A446CEG1</accession>
<evidence type="ECO:0000256" key="1">
    <source>
        <dbReference type="ARBA" id="ARBA00010641"/>
    </source>
</evidence>
<dbReference type="InterPro" id="IPR013325">
    <property type="entry name" value="RNA_pol_sigma_r2"/>
</dbReference>
<dbReference type="RefSeq" id="WP_244235013.1">
    <property type="nucleotide sequence ID" value="NZ_UFQC01000009.1"/>
</dbReference>
<dbReference type="InterPro" id="IPR007627">
    <property type="entry name" value="RNA_pol_sigma70_r2"/>
</dbReference>
<dbReference type="InterPro" id="IPR014284">
    <property type="entry name" value="RNA_pol_sigma-70_dom"/>
</dbReference>
<dbReference type="GO" id="GO:0003677">
    <property type="term" value="F:DNA binding"/>
    <property type="evidence" value="ECO:0007669"/>
    <property type="project" value="InterPro"/>
</dbReference>
<dbReference type="Pfam" id="PF04542">
    <property type="entry name" value="Sigma70_r2"/>
    <property type="match status" value="1"/>
</dbReference>
<reference evidence="7 8" key="1">
    <citation type="submission" date="2018-07" db="EMBL/GenBank/DDBJ databases">
        <authorList>
            <person name="Peeters C."/>
        </authorList>
    </citation>
    <scope>NUCLEOTIDE SEQUENCE [LARGE SCALE GENOMIC DNA]</scope>
    <source>
        <strain evidence="7 8">LMG 30378</strain>
    </source>
</reference>
<dbReference type="EMBL" id="UFQC01000009">
    <property type="protein sequence ID" value="SSW66274.1"/>
    <property type="molecule type" value="Genomic_DNA"/>
</dbReference>
<dbReference type="InterPro" id="IPR013249">
    <property type="entry name" value="RNA_pol_sigma70_r4_t2"/>
</dbReference>
<dbReference type="SUPFAM" id="SSF88946">
    <property type="entry name" value="Sigma2 domain of RNA polymerase sigma factors"/>
    <property type="match status" value="1"/>
</dbReference>
<protein>
    <submittedName>
        <fullName evidence="7">Putative RNA polymerase sigma factor FecI</fullName>
    </submittedName>
</protein>
<dbReference type="AlphaFoldDB" id="A0A446CEG1"/>
<dbReference type="NCBIfam" id="TIGR02937">
    <property type="entry name" value="sigma70-ECF"/>
    <property type="match status" value="1"/>
</dbReference>
<evidence type="ECO:0000259" key="6">
    <source>
        <dbReference type="Pfam" id="PF08281"/>
    </source>
</evidence>
<keyword evidence="3" id="KW-0731">Sigma factor</keyword>